<comment type="similarity">
    <text evidence="3 9">Belongs to the NadD family.</text>
</comment>
<dbReference type="RefSeq" id="WP_216129906.1">
    <property type="nucleotide sequence ID" value="NZ_CP064782.1"/>
</dbReference>
<keyword evidence="9" id="KW-0662">Pyridine nucleotide biosynthesis</keyword>
<evidence type="ECO:0000256" key="1">
    <source>
        <dbReference type="ARBA" id="ARBA00002324"/>
    </source>
</evidence>
<dbReference type="KEGG" id="aiq:Azoinq_08830"/>
<protein>
    <recommendedName>
        <fullName evidence="9">Probable nicotinate-nucleotide adenylyltransferase</fullName>
        <ecNumber evidence="9">2.7.7.18</ecNumber>
    </recommendedName>
    <alternativeName>
        <fullName evidence="9">Deamido-NAD(+) diphosphorylase</fullName>
    </alternativeName>
    <alternativeName>
        <fullName evidence="9">Deamido-NAD(+) pyrophosphorylase</fullName>
    </alternativeName>
    <alternativeName>
        <fullName evidence="9">Nicotinate mononucleotide adenylyltransferase</fullName>
        <shortName evidence="9">NaMN adenylyltransferase</shortName>
    </alternativeName>
</protein>
<name>A0A975SKG2_9RHOO</name>
<comment type="function">
    <text evidence="1 9">Catalyzes the reversible adenylation of nicotinate mononucleotide (NaMN) to nicotinic acid adenine dinucleotide (NaAD).</text>
</comment>
<dbReference type="EMBL" id="CP064782">
    <property type="protein sequence ID" value="QWT47979.1"/>
    <property type="molecule type" value="Genomic_DNA"/>
</dbReference>
<reference evidence="11" key="1">
    <citation type="submission" date="2020-11" db="EMBL/GenBank/DDBJ databases">
        <title>Azospira inquinata sp. nov.</title>
        <authorList>
            <person name="Moe W.M."/>
            <person name="Mikes M.C."/>
        </authorList>
    </citation>
    <scope>NUCLEOTIDE SEQUENCE</scope>
    <source>
        <strain evidence="11">Azo-3</strain>
    </source>
</reference>
<feature type="domain" description="Cytidyltransferase-like" evidence="10">
    <location>
        <begin position="12"/>
        <end position="191"/>
    </location>
</feature>
<evidence type="ECO:0000256" key="7">
    <source>
        <dbReference type="ARBA" id="ARBA00022840"/>
    </source>
</evidence>
<keyword evidence="7 9" id="KW-0067">ATP-binding</keyword>
<evidence type="ECO:0000256" key="4">
    <source>
        <dbReference type="ARBA" id="ARBA00022679"/>
    </source>
</evidence>
<dbReference type="GO" id="GO:0004515">
    <property type="term" value="F:nicotinate-nucleotide adenylyltransferase activity"/>
    <property type="evidence" value="ECO:0007669"/>
    <property type="project" value="UniProtKB-UniRule"/>
</dbReference>
<dbReference type="NCBIfam" id="NF000839">
    <property type="entry name" value="PRK00071.1-1"/>
    <property type="match status" value="1"/>
</dbReference>
<dbReference type="NCBIfam" id="TIGR00125">
    <property type="entry name" value="cyt_tran_rel"/>
    <property type="match status" value="1"/>
</dbReference>
<dbReference type="NCBIfam" id="NF000840">
    <property type="entry name" value="PRK00071.1-3"/>
    <property type="match status" value="1"/>
</dbReference>
<keyword evidence="6 9" id="KW-0547">Nucleotide-binding</keyword>
<dbReference type="Proteomes" id="UP000683428">
    <property type="component" value="Chromosome"/>
</dbReference>
<evidence type="ECO:0000259" key="10">
    <source>
        <dbReference type="Pfam" id="PF01467"/>
    </source>
</evidence>
<keyword evidence="5 9" id="KW-0548">Nucleotidyltransferase</keyword>
<evidence type="ECO:0000256" key="9">
    <source>
        <dbReference type="HAMAP-Rule" id="MF_00244"/>
    </source>
</evidence>
<comment type="catalytic activity">
    <reaction evidence="8 9">
        <text>nicotinate beta-D-ribonucleotide + ATP + H(+) = deamido-NAD(+) + diphosphate</text>
        <dbReference type="Rhea" id="RHEA:22860"/>
        <dbReference type="ChEBI" id="CHEBI:15378"/>
        <dbReference type="ChEBI" id="CHEBI:30616"/>
        <dbReference type="ChEBI" id="CHEBI:33019"/>
        <dbReference type="ChEBI" id="CHEBI:57502"/>
        <dbReference type="ChEBI" id="CHEBI:58437"/>
        <dbReference type="EC" id="2.7.7.18"/>
    </reaction>
</comment>
<dbReference type="HAMAP" id="MF_00244">
    <property type="entry name" value="NaMN_adenylyltr"/>
    <property type="match status" value="1"/>
</dbReference>
<organism evidence="11 12">
    <name type="scientific">Azospira inquinata</name>
    <dbReference type="NCBI Taxonomy" id="2785627"/>
    <lineage>
        <taxon>Bacteria</taxon>
        <taxon>Pseudomonadati</taxon>
        <taxon>Pseudomonadota</taxon>
        <taxon>Betaproteobacteria</taxon>
        <taxon>Rhodocyclales</taxon>
        <taxon>Rhodocyclaceae</taxon>
        <taxon>Azospira</taxon>
    </lineage>
</organism>
<evidence type="ECO:0000256" key="8">
    <source>
        <dbReference type="ARBA" id="ARBA00048721"/>
    </source>
</evidence>
<gene>
    <name evidence="9 11" type="primary">nadD</name>
    <name evidence="11" type="ORF">Azoinq_08830</name>
</gene>
<dbReference type="NCBIfam" id="TIGR00482">
    <property type="entry name" value="nicotinate (nicotinamide) nucleotide adenylyltransferase"/>
    <property type="match status" value="1"/>
</dbReference>
<sequence length="221" mass="23905">MSSRPEARPLGLFGGTFDPVHLGHLRLAEEGAESLGLAQVRWIPAGQPPHREAPRVTPAHRLEMVRLAIGDNPLFSLDDAEVAAREPSYTVRTLERLRTQEGAERPLVLLLGADAFAGLASWHRWQDILGLAHVAVAHRPGFTVAAANLPPALAPEFQARRCSPEALAASPAGCIATFAMTQLAISATQVRNLLLNGRSPRYLLPAQVIAYIEAHGLYRNT</sequence>
<dbReference type="EC" id="2.7.7.18" evidence="9"/>
<dbReference type="GO" id="GO:0009435">
    <property type="term" value="P:NAD+ biosynthetic process"/>
    <property type="evidence" value="ECO:0007669"/>
    <property type="project" value="UniProtKB-UniRule"/>
</dbReference>
<dbReference type="PANTHER" id="PTHR39321:SF3">
    <property type="entry name" value="PHOSPHOPANTETHEINE ADENYLYLTRANSFERASE"/>
    <property type="match status" value="1"/>
</dbReference>
<dbReference type="AlphaFoldDB" id="A0A975SKG2"/>
<evidence type="ECO:0000256" key="2">
    <source>
        <dbReference type="ARBA" id="ARBA00005019"/>
    </source>
</evidence>
<evidence type="ECO:0000256" key="5">
    <source>
        <dbReference type="ARBA" id="ARBA00022695"/>
    </source>
</evidence>
<dbReference type="Pfam" id="PF01467">
    <property type="entry name" value="CTP_transf_like"/>
    <property type="match status" value="1"/>
</dbReference>
<evidence type="ECO:0000313" key="11">
    <source>
        <dbReference type="EMBL" id="QWT47979.1"/>
    </source>
</evidence>
<dbReference type="InterPro" id="IPR005248">
    <property type="entry name" value="NadD/NMNAT"/>
</dbReference>
<accession>A0A975SKG2</accession>
<keyword evidence="12" id="KW-1185">Reference proteome</keyword>
<proteinExistence type="inferred from homology"/>
<keyword evidence="4 9" id="KW-0808">Transferase</keyword>
<evidence type="ECO:0000256" key="6">
    <source>
        <dbReference type="ARBA" id="ARBA00022741"/>
    </source>
</evidence>
<dbReference type="PANTHER" id="PTHR39321">
    <property type="entry name" value="NICOTINATE-NUCLEOTIDE ADENYLYLTRANSFERASE-RELATED"/>
    <property type="match status" value="1"/>
</dbReference>
<evidence type="ECO:0000313" key="12">
    <source>
        <dbReference type="Proteomes" id="UP000683428"/>
    </source>
</evidence>
<dbReference type="CDD" id="cd02165">
    <property type="entry name" value="NMNAT"/>
    <property type="match status" value="1"/>
</dbReference>
<evidence type="ECO:0000256" key="3">
    <source>
        <dbReference type="ARBA" id="ARBA00009014"/>
    </source>
</evidence>
<keyword evidence="9" id="KW-0520">NAD</keyword>
<dbReference type="GO" id="GO:0005524">
    <property type="term" value="F:ATP binding"/>
    <property type="evidence" value="ECO:0007669"/>
    <property type="project" value="UniProtKB-KW"/>
</dbReference>
<dbReference type="InterPro" id="IPR004821">
    <property type="entry name" value="Cyt_trans-like"/>
</dbReference>
<comment type="pathway">
    <text evidence="2 9">Cofactor biosynthesis; NAD(+) biosynthesis; deamido-NAD(+) from nicotinate D-ribonucleotide: step 1/1.</text>
</comment>